<dbReference type="STRING" id="1797985.A2Y83_02745"/>
<accession>A0A1F5S280</accession>
<dbReference type="PANTHER" id="PTHR47917:SF1">
    <property type="entry name" value="COENZYME F420:L-GLUTAMATE LIGASE"/>
    <property type="match status" value="1"/>
</dbReference>
<name>A0A1F5S280_9BACT</name>
<dbReference type="PANTHER" id="PTHR47917">
    <property type="match status" value="1"/>
</dbReference>
<dbReference type="AlphaFoldDB" id="A0A1F5S280"/>
<proteinExistence type="predicted"/>
<feature type="domain" description="Coenzyme F420:L-glutamate ligase-like" evidence="1">
    <location>
        <begin position="6"/>
        <end position="200"/>
    </location>
</feature>
<evidence type="ECO:0000313" key="2">
    <source>
        <dbReference type="EMBL" id="OGF20391.1"/>
    </source>
</evidence>
<protein>
    <recommendedName>
        <fullName evidence="1">Coenzyme F420:L-glutamate ligase-like domain-containing protein</fullName>
    </recommendedName>
</protein>
<dbReference type="Pfam" id="PF01996">
    <property type="entry name" value="F420_ligase"/>
    <property type="match status" value="1"/>
</dbReference>
<dbReference type="EMBL" id="MFFS01000089">
    <property type="protein sequence ID" value="OGF20391.1"/>
    <property type="molecule type" value="Genomic_DNA"/>
</dbReference>
<dbReference type="Gene3D" id="3.30.1330.100">
    <property type="entry name" value="CofE-like"/>
    <property type="match status" value="1"/>
</dbReference>
<dbReference type="SUPFAM" id="SSF144010">
    <property type="entry name" value="CofE-like"/>
    <property type="match status" value="1"/>
</dbReference>
<gene>
    <name evidence="2" type="ORF">A2Y83_02745</name>
</gene>
<organism evidence="2 3">
    <name type="scientific">Candidatus Falkowbacteria bacterium RBG_13_39_14</name>
    <dbReference type="NCBI Taxonomy" id="1797985"/>
    <lineage>
        <taxon>Bacteria</taxon>
        <taxon>Candidatus Falkowiibacteriota</taxon>
    </lineage>
</organism>
<reference evidence="2 3" key="1">
    <citation type="journal article" date="2016" name="Nat. Commun.">
        <title>Thousands of microbial genomes shed light on interconnected biogeochemical processes in an aquifer system.</title>
        <authorList>
            <person name="Anantharaman K."/>
            <person name="Brown C.T."/>
            <person name="Hug L.A."/>
            <person name="Sharon I."/>
            <person name="Castelle C.J."/>
            <person name="Probst A.J."/>
            <person name="Thomas B.C."/>
            <person name="Singh A."/>
            <person name="Wilkins M.J."/>
            <person name="Karaoz U."/>
            <person name="Brodie E.L."/>
            <person name="Williams K.H."/>
            <person name="Hubbard S.S."/>
            <person name="Banfield J.F."/>
        </authorList>
    </citation>
    <scope>NUCLEOTIDE SEQUENCE [LARGE SCALE GENOMIC DNA]</scope>
</reference>
<dbReference type="InterPro" id="IPR002847">
    <property type="entry name" value="F420-0_gamma-glut_ligase-dom"/>
</dbReference>
<comment type="caution">
    <text evidence="2">The sequence shown here is derived from an EMBL/GenBank/DDBJ whole genome shotgun (WGS) entry which is preliminary data.</text>
</comment>
<evidence type="ECO:0000259" key="1">
    <source>
        <dbReference type="Pfam" id="PF01996"/>
    </source>
</evidence>
<evidence type="ECO:0000313" key="3">
    <source>
        <dbReference type="Proteomes" id="UP000178323"/>
    </source>
</evidence>
<sequence>MHIQPVKTDIFQEGDDLFVFIVKYMKKIPEDSVIAITSKIAALSEKRTIIAENIYIKEKIIHAESDFAIPSKKVWLTIKDGMFMASAGIDESNANGKLILLPKDSFKTARELRKKLKHRYSVKRLGVLITDSHTAPLRCGVTGIALGYAGFCGIKDYRGLRDIFGRKFKFSQVNIADSLAAAAVLVMGEGNEQYPLSIIKEAPVEFCDKVNCKELSISIQEDMYYPMFSNIIK</sequence>
<dbReference type="Gene3D" id="3.90.1660.10">
    <property type="entry name" value="CofE-like domain"/>
    <property type="match status" value="1"/>
</dbReference>
<dbReference type="Proteomes" id="UP000178323">
    <property type="component" value="Unassembled WGS sequence"/>
</dbReference>
<dbReference type="GO" id="GO:0052618">
    <property type="term" value="F:coenzyme F420-0:L-glutamate ligase activity"/>
    <property type="evidence" value="ECO:0007669"/>
    <property type="project" value="TreeGrafter"/>
</dbReference>